<sequence length="356" mass="40550">MQYTTILQDMFAHNDWANAKLYDLSSDLTDTQLDEPREMGFGSLRNTLFHMLEAERVWLGRWRGEPAPPLARDAEGLSISEIRARAASVASDRNELVASEATDNFTRQVTFKDGQQNEWTFTLGDLMNHVVNHGMHHRAQALSYLKSFGRKVPGGLDYLFYKIAYPSCEVPEASLQPLRSYGLEVATAEGRIPHFDRSRIEFYFAYSEWAMDRVFAGAAELAEPQLDQAFDMGTGSLRNNLQHMIDAERWWLGNWAADRSAFPRGEEPRSLSSMREQYAMVCGQRNQFIESLDDKSADRIVYVAIGGPENCYRVTESLVQLCGHGTHHRAQCANMLRQLGIAVGWLDIVQWLREEK</sequence>
<dbReference type="PANTHER" id="PTHR37302">
    <property type="entry name" value="SLR1116 PROTEIN"/>
    <property type="match status" value="1"/>
</dbReference>
<proteinExistence type="inferred from homology"/>
<feature type="binding site" evidence="3">
    <location>
        <position position="133"/>
    </location>
    <ligand>
        <name>a divalent metal cation</name>
        <dbReference type="ChEBI" id="CHEBI:60240"/>
    </ligand>
</feature>
<dbReference type="AlphaFoldDB" id="A0A9X2F8R5"/>
<dbReference type="EMBL" id="JAMXLR010000036">
    <property type="protein sequence ID" value="MCO6044385.1"/>
    <property type="molecule type" value="Genomic_DNA"/>
</dbReference>
<dbReference type="GO" id="GO:0046872">
    <property type="term" value="F:metal ion binding"/>
    <property type="evidence" value="ECO:0007669"/>
    <property type="project" value="UniProtKB-KW"/>
</dbReference>
<keyword evidence="2 3" id="KW-0479">Metal-binding</keyword>
<comment type="caution">
    <text evidence="4">The sequence shown here is derived from an EMBL/GenBank/DDBJ whole genome shotgun (WGS) entry which is preliminary data.</text>
</comment>
<organism evidence="4 5">
    <name type="scientific">Aeoliella straminimaris</name>
    <dbReference type="NCBI Taxonomy" id="2954799"/>
    <lineage>
        <taxon>Bacteria</taxon>
        <taxon>Pseudomonadati</taxon>
        <taxon>Planctomycetota</taxon>
        <taxon>Planctomycetia</taxon>
        <taxon>Pirellulales</taxon>
        <taxon>Lacipirellulaceae</taxon>
        <taxon>Aeoliella</taxon>
    </lineage>
</organism>
<evidence type="ECO:0000313" key="4">
    <source>
        <dbReference type="EMBL" id="MCO6044385.1"/>
    </source>
</evidence>
<dbReference type="InterPro" id="IPR034660">
    <property type="entry name" value="DinB/YfiT-like"/>
</dbReference>
<dbReference type="Gene3D" id="1.20.120.450">
    <property type="entry name" value="dinb family like domain"/>
    <property type="match status" value="2"/>
</dbReference>
<dbReference type="SUPFAM" id="SSF109854">
    <property type="entry name" value="DinB/YfiT-like putative metalloenzymes"/>
    <property type="match status" value="2"/>
</dbReference>
<evidence type="ECO:0000256" key="3">
    <source>
        <dbReference type="PIRSR" id="PIRSR607837-1"/>
    </source>
</evidence>
<gene>
    <name evidence="4" type="ORF">NG895_10755</name>
</gene>
<evidence type="ECO:0000256" key="1">
    <source>
        <dbReference type="ARBA" id="ARBA00008635"/>
    </source>
</evidence>
<dbReference type="Proteomes" id="UP001155241">
    <property type="component" value="Unassembled WGS sequence"/>
</dbReference>
<dbReference type="PANTHER" id="PTHR37302:SF3">
    <property type="entry name" value="DAMAGE-INDUCIBLE PROTEIN DINB"/>
    <property type="match status" value="1"/>
</dbReference>
<reference evidence="4" key="1">
    <citation type="submission" date="2022-06" db="EMBL/GenBank/DDBJ databases">
        <title>Aeoliella straminimaris, a novel planctomycete from sediments.</title>
        <authorList>
            <person name="Vitorino I.R."/>
            <person name="Lage O.M."/>
        </authorList>
    </citation>
    <scope>NUCLEOTIDE SEQUENCE</scope>
    <source>
        <strain evidence="4">ICT_H6.2</strain>
    </source>
</reference>
<evidence type="ECO:0000313" key="5">
    <source>
        <dbReference type="Proteomes" id="UP001155241"/>
    </source>
</evidence>
<feature type="binding site" evidence="3">
    <location>
        <position position="50"/>
    </location>
    <ligand>
        <name>a divalent metal cation</name>
        <dbReference type="ChEBI" id="CHEBI:60240"/>
    </ligand>
</feature>
<dbReference type="InterPro" id="IPR007837">
    <property type="entry name" value="DinB"/>
</dbReference>
<dbReference type="Pfam" id="PF05163">
    <property type="entry name" value="DinB"/>
    <property type="match status" value="2"/>
</dbReference>
<accession>A0A9X2F8R5</accession>
<evidence type="ECO:0000256" key="2">
    <source>
        <dbReference type="ARBA" id="ARBA00022723"/>
    </source>
</evidence>
<feature type="binding site" evidence="3">
    <location>
        <position position="137"/>
    </location>
    <ligand>
        <name>a divalent metal cation</name>
        <dbReference type="ChEBI" id="CHEBI:60240"/>
    </ligand>
</feature>
<keyword evidence="5" id="KW-1185">Reference proteome</keyword>
<name>A0A9X2F8R5_9BACT</name>
<protein>
    <submittedName>
        <fullName evidence="4">DinB family protein</fullName>
    </submittedName>
</protein>
<comment type="similarity">
    <text evidence="1">Belongs to the DinB family.</text>
</comment>
<dbReference type="RefSeq" id="WP_252852487.1">
    <property type="nucleotide sequence ID" value="NZ_JAMXLR010000036.1"/>
</dbReference>